<evidence type="ECO:0000313" key="1">
    <source>
        <dbReference type="EMBL" id="KIM60802.1"/>
    </source>
</evidence>
<name>A0A0C3A7H1_9AGAM</name>
<evidence type="ECO:0000313" key="2">
    <source>
        <dbReference type="Proteomes" id="UP000053989"/>
    </source>
</evidence>
<keyword evidence="2" id="KW-1185">Reference proteome</keyword>
<dbReference type="Proteomes" id="UP000053989">
    <property type="component" value="Unassembled WGS sequence"/>
</dbReference>
<reference evidence="2" key="2">
    <citation type="submission" date="2015-01" db="EMBL/GenBank/DDBJ databases">
        <title>Evolutionary Origins and Diversification of the Mycorrhizal Mutualists.</title>
        <authorList>
            <consortium name="DOE Joint Genome Institute"/>
            <consortium name="Mycorrhizal Genomics Consortium"/>
            <person name="Kohler A."/>
            <person name="Kuo A."/>
            <person name="Nagy L.G."/>
            <person name="Floudas D."/>
            <person name="Copeland A."/>
            <person name="Barry K.W."/>
            <person name="Cichocki N."/>
            <person name="Veneault-Fourrey C."/>
            <person name="LaButti K."/>
            <person name="Lindquist E.A."/>
            <person name="Lipzen A."/>
            <person name="Lundell T."/>
            <person name="Morin E."/>
            <person name="Murat C."/>
            <person name="Riley R."/>
            <person name="Ohm R."/>
            <person name="Sun H."/>
            <person name="Tunlid A."/>
            <person name="Henrissat B."/>
            <person name="Grigoriev I.V."/>
            <person name="Hibbett D.S."/>
            <person name="Martin F."/>
        </authorList>
    </citation>
    <scope>NUCLEOTIDE SEQUENCE [LARGE SCALE GENOMIC DNA]</scope>
    <source>
        <strain evidence="2">Foug A</strain>
    </source>
</reference>
<gene>
    <name evidence="1" type="ORF">SCLCIDRAFT_930388</name>
</gene>
<accession>A0A0C3A7H1</accession>
<dbReference type="EMBL" id="KN822058">
    <property type="protein sequence ID" value="KIM60802.1"/>
    <property type="molecule type" value="Genomic_DNA"/>
</dbReference>
<sequence length="76" mass="8975">MTGHSVCVLYMVFWRGVPRENYPRGLFGVRESRSSSRVWIMTRDVRHFIHDFHLPNWGAHPKFNPLCQYANVVCIV</sequence>
<dbReference type="InParanoid" id="A0A0C3A7H1"/>
<dbReference type="AlphaFoldDB" id="A0A0C3A7H1"/>
<reference evidence="1 2" key="1">
    <citation type="submission" date="2014-04" db="EMBL/GenBank/DDBJ databases">
        <authorList>
            <consortium name="DOE Joint Genome Institute"/>
            <person name="Kuo A."/>
            <person name="Kohler A."/>
            <person name="Nagy L.G."/>
            <person name="Floudas D."/>
            <person name="Copeland A."/>
            <person name="Barry K.W."/>
            <person name="Cichocki N."/>
            <person name="Veneault-Fourrey C."/>
            <person name="LaButti K."/>
            <person name="Lindquist E.A."/>
            <person name="Lipzen A."/>
            <person name="Lundell T."/>
            <person name="Morin E."/>
            <person name="Murat C."/>
            <person name="Sun H."/>
            <person name="Tunlid A."/>
            <person name="Henrissat B."/>
            <person name="Grigoriev I.V."/>
            <person name="Hibbett D.S."/>
            <person name="Martin F."/>
            <person name="Nordberg H.P."/>
            <person name="Cantor M.N."/>
            <person name="Hua S.X."/>
        </authorList>
    </citation>
    <scope>NUCLEOTIDE SEQUENCE [LARGE SCALE GENOMIC DNA]</scope>
    <source>
        <strain evidence="1 2">Foug A</strain>
    </source>
</reference>
<dbReference type="HOGENOM" id="CLU_2655930_0_0_1"/>
<protein>
    <submittedName>
        <fullName evidence="1">Uncharacterized protein</fullName>
    </submittedName>
</protein>
<proteinExistence type="predicted"/>
<organism evidence="1 2">
    <name type="scientific">Scleroderma citrinum Foug A</name>
    <dbReference type="NCBI Taxonomy" id="1036808"/>
    <lineage>
        <taxon>Eukaryota</taxon>
        <taxon>Fungi</taxon>
        <taxon>Dikarya</taxon>
        <taxon>Basidiomycota</taxon>
        <taxon>Agaricomycotina</taxon>
        <taxon>Agaricomycetes</taxon>
        <taxon>Agaricomycetidae</taxon>
        <taxon>Boletales</taxon>
        <taxon>Sclerodermatineae</taxon>
        <taxon>Sclerodermataceae</taxon>
        <taxon>Scleroderma</taxon>
    </lineage>
</organism>